<dbReference type="GeneID" id="98611781"/>
<dbReference type="EMBL" id="CP000282">
    <property type="protein sequence ID" value="ABD79327.1"/>
    <property type="molecule type" value="Genomic_DNA"/>
</dbReference>
<dbReference type="eggNOG" id="COG5276">
    <property type="taxonomic scope" value="Bacteria"/>
</dbReference>
<dbReference type="OrthoDB" id="5592990at2"/>
<evidence type="ECO:0000313" key="1">
    <source>
        <dbReference type="EMBL" id="ABD79327.1"/>
    </source>
</evidence>
<evidence type="ECO:0000313" key="2">
    <source>
        <dbReference type="Proteomes" id="UP000001947"/>
    </source>
</evidence>
<protein>
    <submittedName>
        <fullName evidence="1">Uncharacterized protein</fullName>
    </submittedName>
</protein>
<sequence>MQHHYKLILPLTIAALASACGSGGDDGGDSSGGSSSKYVYMSTYSSEVGRFVDSAVGGVEYCQVLFNVRNLDDSIDAERIDQCGITDSDGSFSYTLSVQGTEDLINPVLDGDGLQGRQSAIIDSAIRFNVRGIQLPDVPVDQLITPLSFSADNSLDQTAINVARLLVSLDSNNNLEDGIYISGDDFSNNILDFGADSEVFATAAQVTLNEAELTLAAEDEVITHVNESLSNLTQLAGTWVFANNSQQSFVQVSLFSDGTYTHIEKGDEIDPSGMEWGSYTLNNGEITFKAYTDNNGAIGLIDSPLGSTLTTPTTLGYSLSEDTNTLTLVDGNESFDLVRAANITDSIVGTWKPKYKTRAYYISLSFFENGLYSHGELGDADEPDGIEIGQYDLNSSTGRLIPTLYVDTNGSTGLSDAVNEGEVLTVEVNGDELTFNGEMVFVRQ</sequence>
<keyword evidence="2" id="KW-1185">Reference proteome</keyword>
<dbReference type="KEGG" id="sde:Sde_0063"/>
<organism evidence="1 2">
    <name type="scientific">Saccharophagus degradans (strain 2-40 / ATCC 43961 / DSM 17024)</name>
    <dbReference type="NCBI Taxonomy" id="203122"/>
    <lineage>
        <taxon>Bacteria</taxon>
        <taxon>Pseudomonadati</taxon>
        <taxon>Pseudomonadota</taxon>
        <taxon>Gammaproteobacteria</taxon>
        <taxon>Cellvibrionales</taxon>
        <taxon>Cellvibrionaceae</taxon>
        <taxon>Saccharophagus</taxon>
    </lineage>
</organism>
<reference evidence="1 2" key="1">
    <citation type="journal article" date="2008" name="PLoS Genet.">
        <title>Complete genome sequence of the complex carbohydrate-degrading marine bacterium, Saccharophagus degradans strain 2-40 T.</title>
        <authorList>
            <person name="Weiner R.M."/>
            <person name="Taylor L.E.II."/>
            <person name="Henrissat B."/>
            <person name="Hauser L."/>
            <person name="Land M."/>
            <person name="Coutinho P.M."/>
            <person name="Rancurel C."/>
            <person name="Saunders E.H."/>
            <person name="Longmire A.G."/>
            <person name="Zhang H."/>
            <person name="Bayer E.A."/>
            <person name="Gilbert H.J."/>
            <person name="Larimer F."/>
            <person name="Zhulin I.B."/>
            <person name="Ekborg N.A."/>
            <person name="Lamed R."/>
            <person name="Richardson P.M."/>
            <person name="Borovok I."/>
            <person name="Hutcheson S."/>
        </authorList>
    </citation>
    <scope>NUCLEOTIDE SEQUENCE [LARGE SCALE GENOMIC DNA]</scope>
    <source>
        <strain evidence="2">2-40 / ATCC 43961 / DSM 17024</strain>
    </source>
</reference>
<proteinExistence type="predicted"/>
<dbReference type="PROSITE" id="PS51257">
    <property type="entry name" value="PROKAR_LIPOPROTEIN"/>
    <property type="match status" value="1"/>
</dbReference>
<dbReference type="HOGENOM" id="CLU_616610_0_0_6"/>
<name>Q21PQ2_SACD2</name>
<gene>
    <name evidence="1" type="ordered locus">Sde_0063</name>
</gene>
<accession>Q21PQ2</accession>
<dbReference type="RefSeq" id="WP_011466551.1">
    <property type="nucleotide sequence ID" value="NC_007912.1"/>
</dbReference>
<dbReference type="Proteomes" id="UP000001947">
    <property type="component" value="Chromosome"/>
</dbReference>
<dbReference type="AlphaFoldDB" id="Q21PQ2"/>